<feature type="region of interest" description="Disordered" evidence="1">
    <location>
        <begin position="149"/>
        <end position="168"/>
    </location>
</feature>
<keyword evidence="3" id="KW-1185">Reference proteome</keyword>
<protein>
    <submittedName>
        <fullName evidence="2">Uncharacterized protein</fullName>
    </submittedName>
</protein>
<comment type="caution">
    <text evidence="2">The sequence shown here is derived from an EMBL/GenBank/DDBJ whole genome shotgun (WGS) entry which is preliminary data.</text>
</comment>
<reference evidence="2 3" key="1">
    <citation type="submission" date="2019-05" db="EMBL/GenBank/DDBJ databases">
        <title>Mikania micrantha, genome provides insights into the molecular mechanism of rapid growth.</title>
        <authorList>
            <person name="Liu B."/>
        </authorList>
    </citation>
    <scope>NUCLEOTIDE SEQUENCE [LARGE SCALE GENOMIC DNA]</scope>
    <source>
        <strain evidence="2">NLD-2019</strain>
        <tissue evidence="2">Leaf</tissue>
    </source>
</reference>
<sequence length="168" mass="19310">MSLVNETDVLHDTESSDYNLVVNSISEVGESSARDTQPLFGELVIDLGYLPMRTNSNDSFINDDDDDAGDVGGEDNDEDDDDKNDEDEEEDDDDDEHGTGAIEVFEEAHFKAGKGWAKEIAESGYRVEQLQQQLQEQQQREREIDRVMEEMSRQMEEMRRERSQRRDP</sequence>
<dbReference type="EMBL" id="SZYD01000010">
    <property type="protein sequence ID" value="KAD4981982.1"/>
    <property type="molecule type" value="Genomic_DNA"/>
</dbReference>
<accession>A0A5N6NNZ3</accession>
<proteinExistence type="predicted"/>
<evidence type="ECO:0000313" key="2">
    <source>
        <dbReference type="EMBL" id="KAD4981982.1"/>
    </source>
</evidence>
<feature type="region of interest" description="Disordered" evidence="1">
    <location>
        <begin position="56"/>
        <end position="102"/>
    </location>
</feature>
<gene>
    <name evidence="2" type="ORF">E3N88_18653</name>
</gene>
<evidence type="ECO:0000313" key="3">
    <source>
        <dbReference type="Proteomes" id="UP000326396"/>
    </source>
</evidence>
<organism evidence="2 3">
    <name type="scientific">Mikania micrantha</name>
    <name type="common">bitter vine</name>
    <dbReference type="NCBI Taxonomy" id="192012"/>
    <lineage>
        <taxon>Eukaryota</taxon>
        <taxon>Viridiplantae</taxon>
        <taxon>Streptophyta</taxon>
        <taxon>Embryophyta</taxon>
        <taxon>Tracheophyta</taxon>
        <taxon>Spermatophyta</taxon>
        <taxon>Magnoliopsida</taxon>
        <taxon>eudicotyledons</taxon>
        <taxon>Gunneridae</taxon>
        <taxon>Pentapetalae</taxon>
        <taxon>asterids</taxon>
        <taxon>campanulids</taxon>
        <taxon>Asterales</taxon>
        <taxon>Asteraceae</taxon>
        <taxon>Asteroideae</taxon>
        <taxon>Heliantheae alliance</taxon>
        <taxon>Eupatorieae</taxon>
        <taxon>Mikania</taxon>
    </lineage>
</organism>
<name>A0A5N6NNZ3_9ASTR</name>
<dbReference type="AlphaFoldDB" id="A0A5N6NNZ3"/>
<feature type="compositionally biased region" description="Acidic residues" evidence="1">
    <location>
        <begin position="61"/>
        <end position="96"/>
    </location>
</feature>
<evidence type="ECO:0000256" key="1">
    <source>
        <dbReference type="SAM" id="MobiDB-lite"/>
    </source>
</evidence>
<dbReference type="Proteomes" id="UP000326396">
    <property type="component" value="Linkage Group LG18"/>
</dbReference>